<gene>
    <name evidence="2" type="primary">SSCI57580.1</name>
</gene>
<sequence length="44" mass="4665">MFSWSASGKKTGGIGPNSKIAKARKPRMFLSRPRTTMVIAGSPG</sequence>
<dbReference type="EMBL" id="CCFA01003446">
    <property type="protein sequence ID" value="CDW98540.1"/>
    <property type="molecule type" value="Genomic_DNA"/>
</dbReference>
<evidence type="ECO:0000313" key="3">
    <source>
        <dbReference type="Proteomes" id="UP000242770"/>
    </source>
</evidence>
<reference evidence="3" key="1">
    <citation type="submission" date="2014-06" db="EMBL/GenBank/DDBJ databases">
        <authorList>
            <person name="Berkman P.J."/>
        </authorList>
    </citation>
    <scope>NUCLEOTIDE SEQUENCE [LARGE SCALE GENOMIC DNA]</scope>
</reference>
<dbReference type="Proteomes" id="UP000242770">
    <property type="component" value="Unassembled WGS sequence"/>
</dbReference>
<name>A0A0F7SBV5_9BASI</name>
<protein>
    <submittedName>
        <fullName evidence="2">Uncharacterized protein</fullName>
    </submittedName>
</protein>
<organism evidence="2 3">
    <name type="scientific">Sporisorium scitamineum</name>
    <dbReference type="NCBI Taxonomy" id="49012"/>
    <lineage>
        <taxon>Eukaryota</taxon>
        <taxon>Fungi</taxon>
        <taxon>Dikarya</taxon>
        <taxon>Basidiomycota</taxon>
        <taxon>Ustilaginomycotina</taxon>
        <taxon>Ustilaginomycetes</taxon>
        <taxon>Ustilaginales</taxon>
        <taxon>Ustilaginaceae</taxon>
        <taxon>Sporisorium</taxon>
    </lineage>
</organism>
<dbReference type="AlphaFoldDB" id="A0A0F7SBV5"/>
<accession>A0A0F7SBV5</accession>
<proteinExistence type="predicted"/>
<feature type="region of interest" description="Disordered" evidence="1">
    <location>
        <begin position="1"/>
        <end position="27"/>
    </location>
</feature>
<keyword evidence="3" id="KW-1185">Reference proteome</keyword>
<evidence type="ECO:0000313" key="2">
    <source>
        <dbReference type="EMBL" id="CDW98540.1"/>
    </source>
</evidence>
<evidence type="ECO:0000256" key="1">
    <source>
        <dbReference type="SAM" id="MobiDB-lite"/>
    </source>
</evidence>